<evidence type="ECO:0008006" key="5">
    <source>
        <dbReference type="Google" id="ProtNLM"/>
    </source>
</evidence>
<evidence type="ECO:0000313" key="3">
    <source>
        <dbReference type="Ensembl" id="ENSECRP00000008932.1"/>
    </source>
</evidence>
<reference evidence="3" key="2">
    <citation type="submission" date="2025-08" db="UniProtKB">
        <authorList>
            <consortium name="Ensembl"/>
        </authorList>
    </citation>
    <scope>IDENTIFICATION</scope>
</reference>
<dbReference type="Gene3D" id="3.30.250.20">
    <property type="entry name" value="L1 transposable element, C-terminal domain"/>
    <property type="match status" value="1"/>
</dbReference>
<feature type="coiled-coil region" evidence="1">
    <location>
        <begin position="65"/>
        <end position="103"/>
    </location>
</feature>
<dbReference type="AlphaFoldDB" id="A0A8C4RX06"/>
<name>A0A8C4RX06_ERPCA</name>
<proteinExistence type="predicted"/>
<protein>
    <recommendedName>
        <fullName evidence="5">LINE-1 type transposase domain-containing protein 1</fullName>
    </recommendedName>
</protein>
<accession>A0A8C4RX06</accession>
<dbReference type="PANTHER" id="PTHR11505">
    <property type="entry name" value="L1 TRANSPOSABLE ELEMENT-RELATED"/>
    <property type="match status" value="1"/>
</dbReference>
<feature type="region of interest" description="Disordered" evidence="2">
    <location>
        <begin position="111"/>
        <end position="135"/>
    </location>
</feature>
<reference evidence="3" key="3">
    <citation type="submission" date="2025-09" db="UniProtKB">
        <authorList>
            <consortium name="Ensembl"/>
        </authorList>
    </citation>
    <scope>IDENTIFICATION</scope>
</reference>
<evidence type="ECO:0000256" key="1">
    <source>
        <dbReference type="SAM" id="Coils"/>
    </source>
</evidence>
<dbReference type="InterPro" id="IPR042566">
    <property type="entry name" value="L1_C"/>
</dbReference>
<dbReference type="Ensembl" id="ENSECRT00000009080.1">
    <property type="protein sequence ID" value="ENSECRP00000008932.1"/>
    <property type="gene ID" value="ENSECRG00000005997.1"/>
</dbReference>
<reference evidence="3" key="1">
    <citation type="submission" date="2021-06" db="EMBL/GenBank/DDBJ databases">
        <authorList>
            <consortium name="Wellcome Sanger Institute Data Sharing"/>
        </authorList>
    </citation>
    <scope>NUCLEOTIDE SEQUENCE [LARGE SCALE GENOMIC DNA]</scope>
</reference>
<evidence type="ECO:0000256" key="2">
    <source>
        <dbReference type="SAM" id="MobiDB-lite"/>
    </source>
</evidence>
<feature type="compositionally biased region" description="Basic and acidic residues" evidence="2">
    <location>
        <begin position="117"/>
        <end position="133"/>
    </location>
</feature>
<dbReference type="GeneTree" id="ENSGT00980000202048"/>
<dbReference type="InterPro" id="IPR004244">
    <property type="entry name" value="Transposase_22"/>
</dbReference>
<organism evidence="3 4">
    <name type="scientific">Erpetoichthys calabaricus</name>
    <name type="common">Rope fish</name>
    <name type="synonym">Calamoichthys calabaricus</name>
    <dbReference type="NCBI Taxonomy" id="27687"/>
    <lineage>
        <taxon>Eukaryota</taxon>
        <taxon>Metazoa</taxon>
        <taxon>Chordata</taxon>
        <taxon>Craniata</taxon>
        <taxon>Vertebrata</taxon>
        <taxon>Euteleostomi</taxon>
        <taxon>Actinopterygii</taxon>
        <taxon>Polypteriformes</taxon>
        <taxon>Polypteridae</taxon>
        <taxon>Erpetoichthys</taxon>
    </lineage>
</organism>
<keyword evidence="1" id="KW-0175">Coiled coil</keyword>
<dbReference type="Proteomes" id="UP000694620">
    <property type="component" value="Chromosome 2"/>
</dbReference>
<sequence length="281" mass="32376">LKLHPSPDRQVQVQKERNSMLKTNERISEKTSEKLWRELQELRQDNKDSEKHLYIRFDAAFNGMLDKIEEHIQENESKLSTFANQLEDVKQAFTTRIEIAENLASIANGKATAASSETKKLGDRPAALEDGSRRNNIRIEGLPENRESPNPVKSTAELFSKIIGEDFKSDTEIAAAYRICGSNTFRPRSFIIRFERLLCKLDVMALLRRKQVIIFENNHIRIFPDFSPATAAKCAAFYNIKQQLWQAKIKYSLLYPAKLKVDVQVSRILSWHPGRILTLLF</sequence>
<keyword evidence="4" id="KW-1185">Reference proteome</keyword>
<evidence type="ECO:0000313" key="4">
    <source>
        <dbReference type="Proteomes" id="UP000694620"/>
    </source>
</evidence>